<feature type="DNA-binding region" description="H-T-H motif" evidence="4">
    <location>
        <begin position="36"/>
        <end position="55"/>
    </location>
</feature>
<dbReference type="RefSeq" id="WP_058863283.1">
    <property type="nucleotide sequence ID" value="NZ_LPXO01000011.1"/>
</dbReference>
<evidence type="ECO:0000259" key="5">
    <source>
        <dbReference type="PROSITE" id="PS50977"/>
    </source>
</evidence>
<dbReference type="EMBL" id="LPXO01000011">
    <property type="protein sequence ID" value="KUF09719.1"/>
    <property type="molecule type" value="Genomic_DNA"/>
</dbReference>
<comment type="caution">
    <text evidence="6">The sequence shown here is derived from an EMBL/GenBank/DDBJ whole genome shotgun (WGS) entry which is preliminary data.</text>
</comment>
<sequence length="212" mass="23173">MPAVTFIKPRSTGTTRDRLLTAAEVAILDKGFAATSIEELIAEVGITKGGFFYHFPDKNALVIAILERHLAAEEAWLDGLFAQAASEAGSDDPLQIFLCFLALLQAQMEALPDVHPGCLIAACCFQERLFRPEVHRLAAANLLNWRARFTGVLTGIAAVHPPRRPVEIEALADMLVVLVDGAIILSKTVRQKEALPRQIGIYATLLRSLFET</sequence>
<feature type="domain" description="HTH tetR-type" evidence="5">
    <location>
        <begin position="13"/>
        <end position="73"/>
    </location>
</feature>
<keyword evidence="7" id="KW-1185">Reference proteome</keyword>
<dbReference type="PROSITE" id="PS01081">
    <property type="entry name" value="HTH_TETR_1"/>
    <property type="match status" value="1"/>
</dbReference>
<evidence type="ECO:0000256" key="3">
    <source>
        <dbReference type="ARBA" id="ARBA00023163"/>
    </source>
</evidence>
<proteinExistence type="predicted"/>
<organism evidence="6 7">
    <name type="scientific">Pseudoponticoccus marisrubri</name>
    <dbReference type="NCBI Taxonomy" id="1685382"/>
    <lineage>
        <taxon>Bacteria</taxon>
        <taxon>Pseudomonadati</taxon>
        <taxon>Pseudomonadota</taxon>
        <taxon>Alphaproteobacteria</taxon>
        <taxon>Rhodobacterales</taxon>
        <taxon>Roseobacteraceae</taxon>
        <taxon>Pseudoponticoccus</taxon>
    </lineage>
</organism>
<dbReference type="InterPro" id="IPR001647">
    <property type="entry name" value="HTH_TetR"/>
</dbReference>
<name>A0A0W7WGX4_9RHOB</name>
<reference evidence="6 7" key="1">
    <citation type="submission" date="2015-12" db="EMBL/GenBank/DDBJ databases">
        <authorList>
            <person name="Shamseldin A."/>
            <person name="Moawad H."/>
            <person name="Abd El-Rahim W.M."/>
            <person name="Sadowsky M.J."/>
        </authorList>
    </citation>
    <scope>NUCLEOTIDE SEQUENCE [LARGE SCALE GENOMIC DNA]</scope>
    <source>
        <strain evidence="6 7">SJ5A-1</strain>
    </source>
</reference>
<keyword evidence="2 4" id="KW-0238">DNA-binding</keyword>
<evidence type="ECO:0000256" key="4">
    <source>
        <dbReference type="PROSITE-ProRule" id="PRU00335"/>
    </source>
</evidence>
<evidence type="ECO:0000256" key="2">
    <source>
        <dbReference type="ARBA" id="ARBA00023125"/>
    </source>
</evidence>
<dbReference type="STRING" id="1685382.AVJ23_16330"/>
<dbReference type="PANTHER" id="PTHR47506">
    <property type="entry name" value="TRANSCRIPTIONAL REGULATORY PROTEIN"/>
    <property type="match status" value="1"/>
</dbReference>
<dbReference type="Gene3D" id="1.10.357.10">
    <property type="entry name" value="Tetracycline Repressor, domain 2"/>
    <property type="match status" value="1"/>
</dbReference>
<evidence type="ECO:0000313" key="7">
    <source>
        <dbReference type="Proteomes" id="UP000054396"/>
    </source>
</evidence>
<dbReference type="InterPro" id="IPR009057">
    <property type="entry name" value="Homeodomain-like_sf"/>
</dbReference>
<dbReference type="SUPFAM" id="SSF46689">
    <property type="entry name" value="Homeodomain-like"/>
    <property type="match status" value="1"/>
</dbReference>
<evidence type="ECO:0000256" key="1">
    <source>
        <dbReference type="ARBA" id="ARBA00023015"/>
    </source>
</evidence>
<accession>A0A0W7WGX4</accession>
<dbReference type="OrthoDB" id="9811084at2"/>
<protein>
    <recommendedName>
        <fullName evidence="5">HTH tetR-type domain-containing protein</fullName>
    </recommendedName>
</protein>
<keyword evidence="1" id="KW-0805">Transcription regulation</keyword>
<dbReference type="Proteomes" id="UP000054396">
    <property type="component" value="Unassembled WGS sequence"/>
</dbReference>
<dbReference type="AlphaFoldDB" id="A0A0W7WGX4"/>
<dbReference type="GO" id="GO:0003677">
    <property type="term" value="F:DNA binding"/>
    <property type="evidence" value="ECO:0007669"/>
    <property type="project" value="UniProtKB-UniRule"/>
</dbReference>
<dbReference type="InterPro" id="IPR036271">
    <property type="entry name" value="Tet_transcr_reg_TetR-rel_C_sf"/>
</dbReference>
<keyword evidence="3" id="KW-0804">Transcription</keyword>
<evidence type="ECO:0000313" key="6">
    <source>
        <dbReference type="EMBL" id="KUF09719.1"/>
    </source>
</evidence>
<gene>
    <name evidence="6" type="ORF">AVJ23_16330</name>
</gene>
<dbReference type="SUPFAM" id="SSF48498">
    <property type="entry name" value="Tetracyclin repressor-like, C-terminal domain"/>
    <property type="match status" value="1"/>
</dbReference>
<dbReference type="InterPro" id="IPR023772">
    <property type="entry name" value="DNA-bd_HTH_TetR-type_CS"/>
</dbReference>
<dbReference type="PROSITE" id="PS50977">
    <property type="entry name" value="HTH_TETR_2"/>
    <property type="match status" value="1"/>
</dbReference>
<dbReference type="PANTHER" id="PTHR47506:SF6">
    <property type="entry name" value="HTH-TYPE TRANSCRIPTIONAL REPRESSOR NEMR"/>
    <property type="match status" value="1"/>
</dbReference>
<dbReference type="PRINTS" id="PR00455">
    <property type="entry name" value="HTHTETR"/>
</dbReference>
<dbReference type="Pfam" id="PF00440">
    <property type="entry name" value="TetR_N"/>
    <property type="match status" value="1"/>
</dbReference>